<dbReference type="EMBL" id="MLAK01001008">
    <property type="protein sequence ID" value="OHS99365.1"/>
    <property type="molecule type" value="Genomic_DNA"/>
</dbReference>
<evidence type="ECO:0000313" key="2">
    <source>
        <dbReference type="Proteomes" id="UP000179807"/>
    </source>
</evidence>
<name>A0A1J4JPB6_9EUKA</name>
<gene>
    <name evidence="1" type="ORF">TRFO_34174</name>
</gene>
<reference evidence="1" key="1">
    <citation type="submission" date="2016-10" db="EMBL/GenBank/DDBJ databases">
        <authorList>
            <person name="Benchimol M."/>
            <person name="Almeida L.G."/>
            <person name="Vasconcelos A.T."/>
            <person name="Perreira-Neves A."/>
            <person name="Rosa I.A."/>
            <person name="Tasca T."/>
            <person name="Bogo M.R."/>
            <person name="de Souza W."/>
        </authorList>
    </citation>
    <scope>NUCLEOTIDE SEQUENCE [LARGE SCALE GENOMIC DNA]</scope>
    <source>
        <strain evidence="1">K</strain>
    </source>
</reference>
<keyword evidence="2" id="KW-1185">Reference proteome</keyword>
<accession>A0A1J4JPB6</accession>
<sequence length="1879" mass="220381">MNLPEKPLNFFLLEAFTPVIQNHIHILVENFPKSEENQTHLTETIYNYFKSYNFLDIRTSKLIDECCEILSVNLRQFFHSLILYFNNIPLNMEECEYDFPLFYTEKMKEDSLTSFAVRASTFYINSSIMNHIYYRIVCRSNFITEDNYPFVYSLINQFLFQDFGDKNSYRLQIIYVTKWAEILNEISKTIPDIVISVAFNHIVTSQNQPNHLLIFILKLYSSLHYPSNILSNTELISSTFQQLLSILNTNKLSNHLIMAGNDFIRNFLGFILQNNIPNDLMTVIKDINRFYNRIQNDSNSFNSTMVLFATLSKQTVSFFSISKFLSSVSSKFPLFQPKISDTLKTFITILNGYHYSPNNHLGTLMVEPPKDSSNNYISYIGKILDIVFYNYSSFKSCQKELAFFFEKVASLKFSWFMKNRMKNLIDEEFFQFNADSVLQLAITIFSNESNFVENDSDPNLSQKFIIQFKEQIKNICNQILDYYTVDPFTVEIFAYTTNSFDEGLLNNSLQHEIQHIIHHTTVLPLSKPKVFPIINVFNDWKDEGTRDINFFHYINNIEENLLKTFDTAPNVHPVLIKTLYLYMYLTDDNEQLIFTKLPMFLFNDSPYVSAVTMRLIQALVHIFKNTTPLESLLTLQIQKYEELFIYGNALIQTVESLVNCKITLTLNLASSLFSWQCVLMAAPYIHIRELGFKLSKIVIPILPSNFPNICCFMKKFSNEISSRSIRDFMSTFLYEVKDDYKLVSFRNVSRTSAYLLFHMFFVNVFKIFDREFGDSPPMDHIKNVLHAQVMTLINAKPIDDALLNNSAECYFVLNLMTLRLTTTSSFDKYTSRQHISLLLQDGAKILKSIEPNTRMYISFFLSINPGLNWEIPTPESAVFALIICFQMRMNFDQYSQEYIEYNLRKVLHFFSSFKYITLGEIIKIDIVRITQTNNGLAPIILGHMMCALISLFKKMRKSYPQINNGIMLQHPTYLCNDSNQPFDPDIWLPFLFSMTMVPHRNFPFLEPLADKCLSIYLSFTPISSRYIFHFLNEGIDSTGEKRLWKAILLNSPSLILNYFCKLAYQNYKIFLVISRCFMPIKGIKLDLLEIRKRTLQSYEQNDFDQAIYDKIGSILAIALMYLIRTTFPNWIEFFNPIYHISLFGITANFPNSESLVPLIDKIYQKYYNEDIPIPESILYKLSYELSNVFTMFTEEFLDKAFQIILNVNHIHQYIKLILPWFRNIRLIHGGQIVPNSIKPFFTSHSFLTKLFSLTFSSSLSSIYSQFTQSPLPKESAIIMEEILQYNSKFIIDYILFEKVNSQSLLLFSVSVHKSQIFPYIINFLRFEFSYYCEIQRNHKILYEDVINKILLLFMNLLFVNDKIDSQISNEERYKIKSIEPYLHILFVYCYIRQYSTAKSRKEKILQKICLLYNEENVENCIKHFDKPNQQEEIVNEVFLWMVSFPNLKESLLAINLFEFFPDSTKNKEGDILIAAKIVCALMNQCRDLGDCSLYCEYISRLMLLLDKAGKPPLELSFDLLKCNSTQFSPFFEISLDIVSRNLTYFQKRTSPIITSVLTAELTIPIITKIYHFFTQIIPLNYINLETNKELLLVLIPFIYVNKDYNLLEFIKKFTNISFTSNDAATKNNYDNNTLNYESMSDRNLIMDYEICDDFDKLILDIISDISGEKLYIVISFLMRLVNVAEFQYFHIIYRISKIILSHHSTFSVLTPAVFTSLAEFIIKNCDQSFNIDFIRLYENLDTDILIHHKKNHHFPIIRSVAKINLAFNESFPLILLENKFSDCRLTAELKSFVFSVQIYQYIHQEDEYKKIKSEEVFHSKSDLPINMNVKYEIERIDKMLRLIDAKNTNLKIQKVNQIRKIDSIIFRATIPDVEDILDC</sequence>
<protein>
    <submittedName>
        <fullName evidence="1">Uncharacterized protein</fullName>
    </submittedName>
</protein>
<dbReference type="RefSeq" id="XP_068352502.1">
    <property type="nucleotide sequence ID" value="XM_068509516.1"/>
</dbReference>
<organism evidence="1 2">
    <name type="scientific">Tritrichomonas foetus</name>
    <dbReference type="NCBI Taxonomy" id="1144522"/>
    <lineage>
        <taxon>Eukaryota</taxon>
        <taxon>Metamonada</taxon>
        <taxon>Parabasalia</taxon>
        <taxon>Tritrichomonadida</taxon>
        <taxon>Tritrichomonadidae</taxon>
        <taxon>Tritrichomonas</taxon>
    </lineage>
</organism>
<comment type="caution">
    <text evidence="1">The sequence shown here is derived from an EMBL/GenBank/DDBJ whole genome shotgun (WGS) entry which is preliminary data.</text>
</comment>
<evidence type="ECO:0000313" key="1">
    <source>
        <dbReference type="EMBL" id="OHS99365.1"/>
    </source>
</evidence>
<dbReference type="GeneID" id="94844220"/>
<dbReference type="Proteomes" id="UP000179807">
    <property type="component" value="Unassembled WGS sequence"/>
</dbReference>
<dbReference type="VEuPathDB" id="TrichDB:TRFO_34174"/>
<proteinExistence type="predicted"/>